<organism evidence="1 2">
    <name type="scientific">Nicotiana tabacum</name>
    <name type="common">Common tobacco</name>
    <dbReference type="NCBI Taxonomy" id="4097"/>
    <lineage>
        <taxon>Eukaryota</taxon>
        <taxon>Viridiplantae</taxon>
        <taxon>Streptophyta</taxon>
        <taxon>Embryophyta</taxon>
        <taxon>Tracheophyta</taxon>
        <taxon>Spermatophyta</taxon>
        <taxon>Magnoliopsida</taxon>
        <taxon>eudicotyledons</taxon>
        <taxon>Gunneridae</taxon>
        <taxon>Pentapetalae</taxon>
        <taxon>asterids</taxon>
        <taxon>lamiids</taxon>
        <taxon>Solanales</taxon>
        <taxon>Solanaceae</taxon>
        <taxon>Nicotianoideae</taxon>
        <taxon>Nicotianeae</taxon>
        <taxon>Nicotiana</taxon>
    </lineage>
</organism>
<name>A0AC58UHB2_TOBAC</name>
<accession>A0AC58UHB2</accession>
<dbReference type="Proteomes" id="UP000790787">
    <property type="component" value="Chromosome 5"/>
</dbReference>
<protein>
    <submittedName>
        <fullName evidence="2">Uncharacterized protein LOC142180715</fullName>
    </submittedName>
</protein>
<reference evidence="2" key="2">
    <citation type="submission" date="2025-08" db="UniProtKB">
        <authorList>
            <consortium name="RefSeq"/>
        </authorList>
    </citation>
    <scope>IDENTIFICATION</scope>
    <source>
        <tissue evidence="2">Leaf</tissue>
    </source>
</reference>
<evidence type="ECO:0000313" key="1">
    <source>
        <dbReference type="Proteomes" id="UP000790787"/>
    </source>
</evidence>
<proteinExistence type="predicted"/>
<gene>
    <name evidence="2" type="primary">LOC142180715</name>
</gene>
<keyword evidence="1" id="KW-1185">Reference proteome</keyword>
<reference evidence="1" key="1">
    <citation type="journal article" date="2014" name="Nat. Commun.">
        <title>The tobacco genome sequence and its comparison with those of tomato and potato.</title>
        <authorList>
            <person name="Sierro N."/>
            <person name="Battey J.N."/>
            <person name="Ouadi S."/>
            <person name="Bakaher N."/>
            <person name="Bovet L."/>
            <person name="Willig A."/>
            <person name="Goepfert S."/>
            <person name="Peitsch M.C."/>
            <person name="Ivanov N.V."/>
        </authorList>
    </citation>
    <scope>NUCLEOTIDE SEQUENCE [LARGE SCALE GENOMIC DNA]</scope>
</reference>
<dbReference type="RefSeq" id="XP_075108877.1">
    <property type="nucleotide sequence ID" value="XM_075252776.1"/>
</dbReference>
<sequence length="119" mass="13567">MFQIRKEISSISQGSSNISSYFNRIKKLWDELTFSISYPPCVCGCKEAFQKIEEDQKVHQFLMGLNENYSNVRRNILMMKPLPNIDTVYAILIEDESQADAKNSIPSFSLESASFTTAV</sequence>
<evidence type="ECO:0000313" key="2">
    <source>
        <dbReference type="RefSeq" id="XP_075108877.1"/>
    </source>
</evidence>